<dbReference type="Proteomes" id="UP000515908">
    <property type="component" value="Chromosome 09"/>
</dbReference>
<evidence type="ECO:0000256" key="1">
    <source>
        <dbReference type="SAM" id="MobiDB-lite"/>
    </source>
</evidence>
<organism evidence="2 3">
    <name type="scientific">Angomonas deanei</name>
    <dbReference type="NCBI Taxonomy" id="59799"/>
    <lineage>
        <taxon>Eukaryota</taxon>
        <taxon>Discoba</taxon>
        <taxon>Euglenozoa</taxon>
        <taxon>Kinetoplastea</taxon>
        <taxon>Metakinetoplastina</taxon>
        <taxon>Trypanosomatida</taxon>
        <taxon>Trypanosomatidae</taxon>
        <taxon>Strigomonadinae</taxon>
        <taxon>Angomonas</taxon>
    </lineage>
</organism>
<sequence>MKRTSVRIAGFTMKYIQGTGKWDEDHVNDFNAMPYLSARSTMMWYYSMERHQTRSNLRSRRSTQSSNNNQGLHHSGKGAFAREMERKGIQVDKYPLTTTTGARRVAEMVVLRRQKLEDMSADLMAKQRESVKLEKPSKWFDESKGPLNPRFVKAMQPHYKVNIQDLPETPIVYHN</sequence>
<accession>A0A7G2CG70</accession>
<evidence type="ECO:0000313" key="3">
    <source>
        <dbReference type="Proteomes" id="UP000515908"/>
    </source>
</evidence>
<protein>
    <submittedName>
        <fullName evidence="2">Uncharacterized protein</fullName>
    </submittedName>
</protein>
<dbReference type="VEuPathDB" id="TriTrypDB:ADEAN_000535000"/>
<keyword evidence="3" id="KW-1185">Reference proteome</keyword>
<reference evidence="2 3" key="1">
    <citation type="submission" date="2020-08" db="EMBL/GenBank/DDBJ databases">
        <authorList>
            <person name="Newling K."/>
            <person name="Davey J."/>
            <person name="Forrester S."/>
        </authorList>
    </citation>
    <scope>NUCLEOTIDE SEQUENCE [LARGE SCALE GENOMIC DNA]</scope>
    <source>
        <strain evidence="3">Crithidia deanei Carvalho (ATCC PRA-265)</strain>
    </source>
</reference>
<dbReference type="AlphaFoldDB" id="A0A7G2CG70"/>
<evidence type="ECO:0000313" key="2">
    <source>
        <dbReference type="EMBL" id="CAD2217864.1"/>
    </source>
</evidence>
<proteinExistence type="predicted"/>
<name>A0A7G2CG70_9TRYP</name>
<feature type="region of interest" description="Disordered" evidence="1">
    <location>
        <begin position="55"/>
        <end position="77"/>
    </location>
</feature>
<dbReference type="EMBL" id="LR877153">
    <property type="protein sequence ID" value="CAD2217864.1"/>
    <property type="molecule type" value="Genomic_DNA"/>
</dbReference>
<gene>
    <name evidence="2" type="ORF">ADEAN_000535000</name>
</gene>